<dbReference type="Proteomes" id="UP001162162">
    <property type="component" value="Unassembled WGS sequence"/>
</dbReference>
<sequence length="121" mass="14157">MNKKPQQAWELYAKMENGSESFNLLLLIANDCYRMGEFWYAAKAFDTLDRLEPNPEFWEGKRGAIVGVFQHFFCRGWWHRNSPVDTLGDVLQLLRCSTSNQADQIAKVIRKWAKENRLTIS</sequence>
<organism evidence="5 6">
    <name type="scientific">Aromia moschata</name>
    <dbReference type="NCBI Taxonomy" id="1265417"/>
    <lineage>
        <taxon>Eukaryota</taxon>
        <taxon>Metazoa</taxon>
        <taxon>Ecdysozoa</taxon>
        <taxon>Arthropoda</taxon>
        <taxon>Hexapoda</taxon>
        <taxon>Insecta</taxon>
        <taxon>Pterygota</taxon>
        <taxon>Neoptera</taxon>
        <taxon>Endopterygota</taxon>
        <taxon>Coleoptera</taxon>
        <taxon>Polyphaga</taxon>
        <taxon>Cucujiformia</taxon>
        <taxon>Chrysomeloidea</taxon>
        <taxon>Cerambycidae</taxon>
        <taxon>Cerambycinae</taxon>
        <taxon>Callichromatini</taxon>
        <taxon>Aromia</taxon>
    </lineage>
</organism>
<name>A0AAV8Z5C0_9CUCU</name>
<reference evidence="5" key="1">
    <citation type="journal article" date="2023" name="Insect Mol. Biol.">
        <title>Genome sequencing provides insights into the evolution of gene families encoding plant cell wall-degrading enzymes in longhorned beetles.</title>
        <authorList>
            <person name="Shin N.R."/>
            <person name="Okamura Y."/>
            <person name="Kirsch R."/>
            <person name="Pauchet Y."/>
        </authorList>
    </citation>
    <scope>NUCLEOTIDE SEQUENCE</scope>
    <source>
        <strain evidence="5">AMC_N1</strain>
    </source>
</reference>
<dbReference type="PANTHER" id="PTHR14781:SF0">
    <property type="entry name" value="INTRAFLAGELLAR TRANSPORT PROTEIN 56"/>
    <property type="match status" value="1"/>
</dbReference>
<protein>
    <submittedName>
        <fullName evidence="5">Uncharacterized protein</fullName>
    </submittedName>
</protein>
<comment type="subcellular location">
    <subcellularLocation>
        <location evidence="1">Cell projection</location>
        <location evidence="1">Cilium</location>
    </subcellularLocation>
</comment>
<dbReference type="AlphaFoldDB" id="A0AAV8Z5C0"/>
<evidence type="ECO:0000313" key="5">
    <source>
        <dbReference type="EMBL" id="KAJ8959043.1"/>
    </source>
</evidence>
<evidence type="ECO:0000256" key="4">
    <source>
        <dbReference type="ARBA" id="ARBA00023273"/>
    </source>
</evidence>
<keyword evidence="4" id="KW-0966">Cell projection</keyword>
<keyword evidence="2" id="KW-0677">Repeat</keyword>
<dbReference type="GO" id="GO:0097546">
    <property type="term" value="C:ciliary base"/>
    <property type="evidence" value="ECO:0007669"/>
    <property type="project" value="TreeGrafter"/>
</dbReference>
<dbReference type="PANTHER" id="PTHR14781">
    <property type="entry name" value="INTRAFLAGELLAR TRANSPORT PROTEIN 56"/>
    <property type="match status" value="1"/>
</dbReference>
<evidence type="ECO:0000256" key="2">
    <source>
        <dbReference type="ARBA" id="ARBA00022737"/>
    </source>
</evidence>
<proteinExistence type="predicted"/>
<evidence type="ECO:0000256" key="3">
    <source>
        <dbReference type="ARBA" id="ARBA00022803"/>
    </source>
</evidence>
<accession>A0AAV8Z5C0</accession>
<dbReference type="GO" id="GO:0030992">
    <property type="term" value="C:intraciliary transport particle B"/>
    <property type="evidence" value="ECO:0007669"/>
    <property type="project" value="TreeGrafter"/>
</dbReference>
<keyword evidence="6" id="KW-1185">Reference proteome</keyword>
<dbReference type="GO" id="GO:0035735">
    <property type="term" value="P:intraciliary transport involved in cilium assembly"/>
    <property type="evidence" value="ECO:0007669"/>
    <property type="project" value="TreeGrafter"/>
</dbReference>
<comment type="caution">
    <text evidence="5">The sequence shown here is derived from an EMBL/GenBank/DDBJ whole genome shotgun (WGS) entry which is preliminary data.</text>
</comment>
<evidence type="ECO:0000313" key="6">
    <source>
        <dbReference type="Proteomes" id="UP001162162"/>
    </source>
</evidence>
<dbReference type="GO" id="GO:0036064">
    <property type="term" value="C:ciliary basal body"/>
    <property type="evidence" value="ECO:0007669"/>
    <property type="project" value="TreeGrafter"/>
</dbReference>
<dbReference type="InterPro" id="IPR030511">
    <property type="entry name" value="TTC26"/>
</dbReference>
<dbReference type="GO" id="GO:0120170">
    <property type="term" value="F:intraciliary transport particle B binding"/>
    <property type="evidence" value="ECO:0007669"/>
    <property type="project" value="TreeGrafter"/>
</dbReference>
<gene>
    <name evidence="5" type="ORF">NQ318_022298</name>
</gene>
<dbReference type="EMBL" id="JAPWTK010000014">
    <property type="protein sequence ID" value="KAJ8959043.1"/>
    <property type="molecule type" value="Genomic_DNA"/>
</dbReference>
<evidence type="ECO:0000256" key="1">
    <source>
        <dbReference type="ARBA" id="ARBA00004138"/>
    </source>
</evidence>
<keyword evidence="3" id="KW-0802">TPR repeat</keyword>
<dbReference type="GO" id="GO:0035720">
    <property type="term" value="P:intraciliary anterograde transport"/>
    <property type="evidence" value="ECO:0007669"/>
    <property type="project" value="TreeGrafter"/>
</dbReference>